<keyword evidence="5" id="KW-1185">Reference proteome</keyword>
<dbReference type="InParanoid" id="D8RJK3"/>
<dbReference type="OMA" id="LCWRVRL"/>
<proteinExistence type="predicted"/>
<dbReference type="EMBL" id="GL377581">
    <property type="protein sequence ID" value="EFJ27922.1"/>
    <property type="molecule type" value="Genomic_DNA"/>
</dbReference>
<keyword evidence="1" id="KW-0547">Nucleotide-binding</keyword>
<feature type="non-terminal residue" evidence="4">
    <location>
        <position position="1"/>
    </location>
</feature>
<dbReference type="eggNOG" id="KOG1187">
    <property type="taxonomic scope" value="Eukaryota"/>
</dbReference>
<dbReference type="GO" id="GO:0005524">
    <property type="term" value="F:ATP binding"/>
    <property type="evidence" value="ECO:0007669"/>
    <property type="project" value="UniProtKB-KW"/>
</dbReference>
<dbReference type="PROSITE" id="PS50011">
    <property type="entry name" value="PROTEIN_KINASE_DOM"/>
    <property type="match status" value="1"/>
</dbReference>
<reference evidence="4 5" key="1">
    <citation type="journal article" date="2011" name="Science">
        <title>The Selaginella genome identifies genetic changes associated with the evolution of vascular plants.</title>
        <authorList>
            <person name="Banks J.A."/>
            <person name="Nishiyama T."/>
            <person name="Hasebe M."/>
            <person name="Bowman J.L."/>
            <person name="Gribskov M."/>
            <person name="dePamphilis C."/>
            <person name="Albert V.A."/>
            <person name="Aono N."/>
            <person name="Aoyama T."/>
            <person name="Ambrose B.A."/>
            <person name="Ashton N.W."/>
            <person name="Axtell M.J."/>
            <person name="Barker E."/>
            <person name="Barker M.S."/>
            <person name="Bennetzen J.L."/>
            <person name="Bonawitz N.D."/>
            <person name="Chapple C."/>
            <person name="Cheng C."/>
            <person name="Correa L.G."/>
            <person name="Dacre M."/>
            <person name="DeBarry J."/>
            <person name="Dreyer I."/>
            <person name="Elias M."/>
            <person name="Engstrom E.M."/>
            <person name="Estelle M."/>
            <person name="Feng L."/>
            <person name="Finet C."/>
            <person name="Floyd S.K."/>
            <person name="Frommer W.B."/>
            <person name="Fujita T."/>
            <person name="Gramzow L."/>
            <person name="Gutensohn M."/>
            <person name="Harholt J."/>
            <person name="Hattori M."/>
            <person name="Heyl A."/>
            <person name="Hirai T."/>
            <person name="Hiwatashi Y."/>
            <person name="Ishikawa M."/>
            <person name="Iwata M."/>
            <person name="Karol K.G."/>
            <person name="Koehler B."/>
            <person name="Kolukisaoglu U."/>
            <person name="Kubo M."/>
            <person name="Kurata T."/>
            <person name="Lalonde S."/>
            <person name="Li K."/>
            <person name="Li Y."/>
            <person name="Litt A."/>
            <person name="Lyons E."/>
            <person name="Manning G."/>
            <person name="Maruyama T."/>
            <person name="Michael T.P."/>
            <person name="Mikami K."/>
            <person name="Miyazaki S."/>
            <person name="Morinaga S."/>
            <person name="Murata T."/>
            <person name="Mueller-Roeber B."/>
            <person name="Nelson D.R."/>
            <person name="Obara M."/>
            <person name="Oguri Y."/>
            <person name="Olmstead R.G."/>
            <person name="Onodera N."/>
            <person name="Petersen B.L."/>
            <person name="Pils B."/>
            <person name="Prigge M."/>
            <person name="Rensing S.A."/>
            <person name="Riano-Pachon D.M."/>
            <person name="Roberts A.W."/>
            <person name="Sato Y."/>
            <person name="Scheller H.V."/>
            <person name="Schulz B."/>
            <person name="Schulz C."/>
            <person name="Shakirov E.V."/>
            <person name="Shibagaki N."/>
            <person name="Shinohara N."/>
            <person name="Shippen D.E."/>
            <person name="Soerensen I."/>
            <person name="Sotooka R."/>
            <person name="Sugimoto N."/>
            <person name="Sugita M."/>
            <person name="Sumikawa N."/>
            <person name="Tanurdzic M."/>
            <person name="Theissen G."/>
            <person name="Ulvskov P."/>
            <person name="Wakazuki S."/>
            <person name="Weng J.K."/>
            <person name="Willats W.W."/>
            <person name="Wipf D."/>
            <person name="Wolf P.G."/>
            <person name="Yang L."/>
            <person name="Zimmer A.D."/>
            <person name="Zhu Q."/>
            <person name="Mitros T."/>
            <person name="Hellsten U."/>
            <person name="Loque D."/>
            <person name="Otillar R."/>
            <person name="Salamov A."/>
            <person name="Schmutz J."/>
            <person name="Shapiro H."/>
            <person name="Lindquist E."/>
            <person name="Lucas S."/>
            <person name="Rokhsar D."/>
            <person name="Grigoriev I.V."/>
        </authorList>
    </citation>
    <scope>NUCLEOTIDE SEQUENCE [LARGE SCALE GENOMIC DNA]</scope>
</reference>
<evidence type="ECO:0000256" key="1">
    <source>
        <dbReference type="ARBA" id="ARBA00022741"/>
    </source>
</evidence>
<dbReference type="InterPro" id="IPR000719">
    <property type="entry name" value="Prot_kinase_dom"/>
</dbReference>
<dbReference type="Pfam" id="PF07714">
    <property type="entry name" value="PK_Tyr_Ser-Thr"/>
    <property type="match status" value="1"/>
</dbReference>
<feature type="non-terminal residue" evidence="4">
    <location>
        <position position="178"/>
    </location>
</feature>
<organism evidence="5">
    <name type="scientific">Selaginella moellendorffii</name>
    <name type="common">Spikemoss</name>
    <dbReference type="NCBI Taxonomy" id="88036"/>
    <lineage>
        <taxon>Eukaryota</taxon>
        <taxon>Viridiplantae</taxon>
        <taxon>Streptophyta</taxon>
        <taxon>Embryophyta</taxon>
        <taxon>Tracheophyta</taxon>
        <taxon>Lycopodiopsida</taxon>
        <taxon>Selaginellales</taxon>
        <taxon>Selaginellaceae</taxon>
        <taxon>Selaginella</taxon>
    </lineage>
</organism>
<dbReference type="Gene3D" id="1.10.510.10">
    <property type="entry name" value="Transferase(Phosphotransferase) domain 1"/>
    <property type="match status" value="1"/>
</dbReference>
<dbReference type="HOGENOM" id="CLU_000288_21_7_1"/>
<dbReference type="SMART" id="SM00220">
    <property type="entry name" value="S_TKc"/>
    <property type="match status" value="1"/>
</dbReference>
<dbReference type="PROSITE" id="PS00108">
    <property type="entry name" value="PROTEIN_KINASE_ST"/>
    <property type="match status" value="1"/>
</dbReference>
<evidence type="ECO:0000256" key="2">
    <source>
        <dbReference type="ARBA" id="ARBA00022840"/>
    </source>
</evidence>
<dbReference type="Gramene" id="EFJ27922">
    <property type="protein sequence ID" value="EFJ27922"/>
    <property type="gene ID" value="SELMODRAFT_17425"/>
</dbReference>
<dbReference type="PANTHER" id="PTHR47989">
    <property type="entry name" value="OS01G0750732 PROTEIN"/>
    <property type="match status" value="1"/>
</dbReference>
<dbReference type="SUPFAM" id="SSF56112">
    <property type="entry name" value="Protein kinase-like (PK-like)"/>
    <property type="match status" value="1"/>
</dbReference>
<dbReference type="InterPro" id="IPR008271">
    <property type="entry name" value="Ser/Thr_kinase_AS"/>
</dbReference>
<name>D8RJK3_SELML</name>
<accession>D8RJK3</accession>
<dbReference type="InterPro" id="IPR001245">
    <property type="entry name" value="Ser-Thr/Tyr_kinase_cat_dom"/>
</dbReference>
<evidence type="ECO:0000313" key="4">
    <source>
        <dbReference type="EMBL" id="EFJ27922.1"/>
    </source>
</evidence>
<feature type="domain" description="Protein kinase" evidence="3">
    <location>
        <begin position="1"/>
        <end position="178"/>
    </location>
</feature>
<evidence type="ECO:0000313" key="5">
    <source>
        <dbReference type="Proteomes" id="UP000001514"/>
    </source>
</evidence>
<dbReference type="Gene3D" id="3.30.200.20">
    <property type="entry name" value="Phosphorylase Kinase, domain 1"/>
    <property type="match status" value="1"/>
</dbReference>
<sequence>GQGAFGPVYRATQPSGVVLAVKVLASNSKQGEREFETEVILMGRLHHRNLVNLVGYCTEREHRMLVYEYMSNGSLADLLSSKEPLKWDWRVRISQDIARGIEYLHDGVIPPVIHRDIKSANVLLDYSMRARVADFGLSKELSDDVAVSGFRGTFGYIDPQFIATKTFTEKSDVYSFGV</sequence>
<keyword evidence="2" id="KW-0067">ATP-binding</keyword>
<protein>
    <recommendedName>
        <fullName evidence="3">Protein kinase domain-containing protein</fullName>
    </recommendedName>
</protein>
<dbReference type="AlphaFoldDB" id="D8RJK3"/>
<dbReference type="KEGG" id="smo:SELMODRAFT_17425"/>
<dbReference type="GO" id="GO:0004672">
    <property type="term" value="F:protein kinase activity"/>
    <property type="evidence" value="ECO:0000318"/>
    <property type="project" value="GO_Central"/>
</dbReference>
<evidence type="ECO:0000259" key="3">
    <source>
        <dbReference type="PROSITE" id="PS50011"/>
    </source>
</evidence>
<dbReference type="PANTHER" id="PTHR47989:SF24">
    <property type="entry name" value="CALCIUM_CALMODULIN-REGULATED RECEPTOR-LIKE KINASE 1 ISOFORM X1"/>
    <property type="match status" value="1"/>
</dbReference>
<dbReference type="InterPro" id="IPR011009">
    <property type="entry name" value="Kinase-like_dom_sf"/>
</dbReference>
<gene>
    <name evidence="4" type="ORF">SELMODRAFT_17425</name>
</gene>
<dbReference type="Proteomes" id="UP000001514">
    <property type="component" value="Unassembled WGS sequence"/>
</dbReference>